<proteinExistence type="predicted"/>
<dbReference type="PANTHER" id="PTHR12948">
    <property type="entry name" value="NEDD8 ULTIMATE BUSTER-1 BS4 PROTEIN"/>
    <property type="match status" value="1"/>
</dbReference>
<dbReference type="AlphaFoldDB" id="A0A1B6FTL7"/>
<dbReference type="Gene3D" id="1.10.8.10">
    <property type="entry name" value="DNA helicase RuvA subunit, C-terminal domain"/>
    <property type="match status" value="1"/>
</dbReference>
<dbReference type="SUPFAM" id="SSF46934">
    <property type="entry name" value="UBA-like"/>
    <property type="match status" value="1"/>
</dbReference>
<reference evidence="1" key="1">
    <citation type="submission" date="2015-11" db="EMBL/GenBank/DDBJ databases">
        <title>De novo transcriptome assembly of four potential Pierce s Disease insect vectors from Arizona vineyards.</title>
        <authorList>
            <person name="Tassone E.E."/>
        </authorList>
    </citation>
    <scope>NUCLEOTIDE SEQUENCE</scope>
</reference>
<accession>A0A1B6FTL7</accession>
<sequence>MGFNHSQSVQALKMSNNVVSEAVSIIHDQPHLLASSSRAPSEESIAQVASLGIEPELAREALEKCPELERAVKSLSSMSQSPQASEALAAASASAMSFLENFHKKRKAKMEKEKQAFERVSEGLIDNDLTDDHLDVSLAQEEQFLMEYLSLLN</sequence>
<dbReference type="PANTHER" id="PTHR12948:SF3">
    <property type="entry name" value="NEDD8 ULTIMATE BUSTER 1"/>
    <property type="match status" value="1"/>
</dbReference>
<dbReference type="EMBL" id="GECZ01016193">
    <property type="protein sequence ID" value="JAS53576.1"/>
    <property type="molecule type" value="Transcribed_RNA"/>
</dbReference>
<dbReference type="GO" id="GO:2000058">
    <property type="term" value="P:regulation of ubiquitin-dependent protein catabolic process"/>
    <property type="evidence" value="ECO:0007669"/>
    <property type="project" value="TreeGrafter"/>
</dbReference>
<evidence type="ECO:0000313" key="1">
    <source>
        <dbReference type="EMBL" id="JAS53576.1"/>
    </source>
</evidence>
<dbReference type="InterPro" id="IPR009060">
    <property type="entry name" value="UBA-like_sf"/>
</dbReference>
<gene>
    <name evidence="1" type="ORF">g.15334</name>
</gene>
<organism evidence="1">
    <name type="scientific">Cuerna arida</name>
    <dbReference type="NCBI Taxonomy" id="1464854"/>
    <lineage>
        <taxon>Eukaryota</taxon>
        <taxon>Metazoa</taxon>
        <taxon>Ecdysozoa</taxon>
        <taxon>Arthropoda</taxon>
        <taxon>Hexapoda</taxon>
        <taxon>Insecta</taxon>
        <taxon>Pterygota</taxon>
        <taxon>Neoptera</taxon>
        <taxon>Paraneoptera</taxon>
        <taxon>Hemiptera</taxon>
        <taxon>Auchenorrhyncha</taxon>
        <taxon>Membracoidea</taxon>
        <taxon>Cicadellidae</taxon>
        <taxon>Cicadellinae</taxon>
        <taxon>Proconiini</taxon>
        <taxon>Cuerna</taxon>
    </lineage>
</organism>
<protein>
    <recommendedName>
        <fullName evidence="2">UBA domain-containing protein</fullName>
    </recommendedName>
</protein>
<dbReference type="InterPro" id="IPR039749">
    <property type="entry name" value="NUB1"/>
</dbReference>
<evidence type="ECO:0008006" key="2">
    <source>
        <dbReference type="Google" id="ProtNLM"/>
    </source>
</evidence>
<name>A0A1B6FTL7_9HEMI</name>